<reference evidence="8 9" key="1">
    <citation type="submission" date="2017-09" db="EMBL/GenBank/DDBJ databases">
        <title>Depth-based differentiation of microbial function through sediment-hosted aquifers and enrichment of novel symbionts in the deep terrestrial subsurface.</title>
        <authorList>
            <person name="Probst A.J."/>
            <person name="Ladd B."/>
            <person name="Jarett J.K."/>
            <person name="Geller-Mcgrath D.E."/>
            <person name="Sieber C.M."/>
            <person name="Emerson J.B."/>
            <person name="Anantharaman K."/>
            <person name="Thomas B.C."/>
            <person name="Malmstrom R."/>
            <person name="Stieglmeier M."/>
            <person name="Klingl A."/>
            <person name="Woyke T."/>
            <person name="Ryan C.M."/>
            <person name="Banfield J.F."/>
        </authorList>
    </citation>
    <scope>NUCLEOTIDE SEQUENCE [LARGE SCALE GENOMIC DNA]</scope>
    <source>
        <strain evidence="8">CG12_big_fil_rev_8_21_14_0_65_43_15</strain>
    </source>
</reference>
<dbReference type="InterPro" id="IPR002758">
    <property type="entry name" value="Cation_antiport_E"/>
</dbReference>
<dbReference type="PANTHER" id="PTHR34584">
    <property type="entry name" value="NA(+)/H(+) ANTIPORTER SUBUNIT E1"/>
    <property type="match status" value="1"/>
</dbReference>
<accession>A0A2J0LMF5</accession>
<comment type="subcellular location">
    <subcellularLocation>
        <location evidence="1">Cell membrane</location>
        <topology evidence="1">Multi-pass membrane protein</topology>
    </subcellularLocation>
</comment>
<keyword evidence="4 7" id="KW-0812">Transmembrane</keyword>
<evidence type="ECO:0000256" key="4">
    <source>
        <dbReference type="ARBA" id="ARBA00022692"/>
    </source>
</evidence>
<dbReference type="Proteomes" id="UP000231267">
    <property type="component" value="Unassembled WGS sequence"/>
</dbReference>
<evidence type="ECO:0000256" key="7">
    <source>
        <dbReference type="SAM" id="Phobius"/>
    </source>
</evidence>
<evidence type="ECO:0000313" key="9">
    <source>
        <dbReference type="Proteomes" id="UP000231267"/>
    </source>
</evidence>
<evidence type="ECO:0000256" key="1">
    <source>
        <dbReference type="ARBA" id="ARBA00004651"/>
    </source>
</evidence>
<name>A0A2J0LMF5_9BACT</name>
<dbReference type="EMBL" id="PFGP01000030">
    <property type="protein sequence ID" value="PIW66773.1"/>
    <property type="molecule type" value="Genomic_DNA"/>
</dbReference>
<dbReference type="GO" id="GO:0005886">
    <property type="term" value="C:plasma membrane"/>
    <property type="evidence" value="ECO:0007669"/>
    <property type="project" value="UniProtKB-SubCell"/>
</dbReference>
<sequence length="164" mass="18828">MISRLILFVIGFFIWTMLSWPPDLQHAIIGVIVAAFVAFITGDLFTSRPANFAHITRYLWFVYYVPVFLWECFKANIDVALRVLNPKMPIKPGIVKVKTSLKSDTALTFLANSITLTPGTFCVDISRKEGVLYIHWINVKSTDTEQATKLIVEKFERILKRIFE</sequence>
<dbReference type="PANTHER" id="PTHR34584:SF1">
    <property type="entry name" value="NA(+)_H(+) ANTIPORTER SUBUNIT E1"/>
    <property type="match status" value="1"/>
</dbReference>
<evidence type="ECO:0000256" key="2">
    <source>
        <dbReference type="ARBA" id="ARBA00006228"/>
    </source>
</evidence>
<organism evidence="8 9">
    <name type="scientific">Candidatus Taenaricola geysiri</name>
    <dbReference type="NCBI Taxonomy" id="1974752"/>
    <lineage>
        <taxon>Bacteria</taxon>
        <taxon>Pseudomonadati</taxon>
        <taxon>Candidatus Omnitrophota</taxon>
        <taxon>Candidatus Taenaricola</taxon>
    </lineage>
</organism>
<gene>
    <name evidence="8" type="ORF">COW11_01615</name>
</gene>
<keyword evidence="6 7" id="KW-0472">Membrane</keyword>
<evidence type="ECO:0000256" key="5">
    <source>
        <dbReference type="ARBA" id="ARBA00022989"/>
    </source>
</evidence>
<comment type="similarity">
    <text evidence="2">Belongs to the CPA3 antiporters (TC 2.A.63) subunit E family.</text>
</comment>
<dbReference type="Pfam" id="PF01899">
    <property type="entry name" value="MNHE"/>
    <property type="match status" value="1"/>
</dbReference>
<comment type="caution">
    <text evidence="8">The sequence shown here is derived from an EMBL/GenBank/DDBJ whole genome shotgun (WGS) entry which is preliminary data.</text>
</comment>
<feature type="transmembrane region" description="Helical" evidence="7">
    <location>
        <begin position="27"/>
        <end position="46"/>
    </location>
</feature>
<protein>
    <submittedName>
        <fullName evidence="8">Cation:proton antiporter</fullName>
    </submittedName>
</protein>
<keyword evidence="5 7" id="KW-1133">Transmembrane helix</keyword>
<evidence type="ECO:0000256" key="6">
    <source>
        <dbReference type="ARBA" id="ARBA00023136"/>
    </source>
</evidence>
<dbReference type="GO" id="GO:0008324">
    <property type="term" value="F:monoatomic cation transmembrane transporter activity"/>
    <property type="evidence" value="ECO:0007669"/>
    <property type="project" value="InterPro"/>
</dbReference>
<feature type="transmembrane region" description="Helical" evidence="7">
    <location>
        <begin position="5"/>
        <end position="21"/>
    </location>
</feature>
<proteinExistence type="inferred from homology"/>
<keyword evidence="3" id="KW-1003">Cell membrane</keyword>
<evidence type="ECO:0000313" key="8">
    <source>
        <dbReference type="EMBL" id="PIW66773.1"/>
    </source>
</evidence>
<feature type="transmembrane region" description="Helical" evidence="7">
    <location>
        <begin position="58"/>
        <end position="77"/>
    </location>
</feature>
<dbReference type="PIRSF" id="PIRSF019239">
    <property type="entry name" value="MrpE"/>
    <property type="match status" value="1"/>
</dbReference>
<evidence type="ECO:0000256" key="3">
    <source>
        <dbReference type="ARBA" id="ARBA00022475"/>
    </source>
</evidence>
<dbReference type="AlphaFoldDB" id="A0A2J0LMF5"/>